<sequence length="735" mass="80499">MVQPSPTQFKLIIIRTNIRSPCRMEVPDAPSLPLACALLAALPLSPVLAQGSADDSAVELDRITVSASTSRIPDSEAALPNTITIIDREQLQQQLAITQDVTQVLANLVPSFTPARQKMTNGGEALRGRKPLYLVDGVPQSTPLRAGGRDSHTIDPAMIERIEVIHGANSLQGLGASGGIINIITKRAPRGDGETFHDVTLAASSTLPHEDDATGWRGAYLFGTRSGAFDFVGGASYAHEGLYYDGNGNALPVDEVQGDLMDSQSWNLFAKGGWDIGPDRRLQLSLNRYQVEGDGDYSTVDGDAAAGIPATSAKGRPPMDPPRNLMTQAALDYTDRDLGGGYLQAQLYKADFEARYGASSWNAFWGPGSDSLMAQSQNVSKKLGAKLTWSRDGIGELPLRLTLGLDASRDETWQQLDGDTGESWYWVPKTVYTSVSPLLQAEYRIGPVLFTGGLRHERGKLDVDDYTTMPVYGSQPVEGGRPSTSETLPNFGMVWEASDALKLYASYSEGYTVADIGRVLRAINEPGKRVDSLVDLQPVVADNREVGLDYDDGRWIAHLAAYWSDSDLGSRLSYDPVTQVFNVARERTEIHGFEGNVAFRFSDAGRIGLAYARTRGRYDSDGDDRVDSNLPGTNIGPDRLTAFWTQVWAPRFDTRLQASHARDRDFDSSDDDFDGYTTVDLLGRYRLALGTLNIGIENLLDRQYITYYSQVRPPRNDTYTAGRGRVLTVGWSHRF</sequence>
<evidence type="ECO:0000256" key="9">
    <source>
        <dbReference type="RuleBase" id="RU003357"/>
    </source>
</evidence>
<dbReference type="KEGG" id="lyj:FKV23_03490"/>
<keyword evidence="12" id="KW-0675">Receptor</keyword>
<dbReference type="InterPro" id="IPR039426">
    <property type="entry name" value="TonB-dep_rcpt-like"/>
</dbReference>
<dbReference type="OrthoDB" id="8670144at2"/>
<dbReference type="Pfam" id="PF07715">
    <property type="entry name" value="Plug"/>
    <property type="match status" value="1"/>
</dbReference>
<evidence type="ECO:0000313" key="13">
    <source>
        <dbReference type="Proteomes" id="UP000317199"/>
    </source>
</evidence>
<reference evidence="12 13" key="1">
    <citation type="submission" date="2019-06" db="EMBL/GenBank/DDBJ databases">
        <title>Lysobacter alkalisoli sp. nov. isolated from saline-alkali soil.</title>
        <authorList>
            <person name="Sun J.-Q."/>
            <person name="Xu L."/>
        </authorList>
    </citation>
    <scope>NUCLEOTIDE SEQUENCE [LARGE SCALE GENOMIC DNA]</scope>
    <source>
        <strain evidence="12 13">SJ-36</strain>
    </source>
</reference>
<dbReference type="GO" id="GO:0044718">
    <property type="term" value="P:siderophore transmembrane transport"/>
    <property type="evidence" value="ECO:0007669"/>
    <property type="project" value="TreeGrafter"/>
</dbReference>
<accession>A0A514BPF8</accession>
<dbReference type="CDD" id="cd01347">
    <property type="entry name" value="ligand_gated_channel"/>
    <property type="match status" value="1"/>
</dbReference>
<keyword evidence="2 8" id="KW-0813">Transport</keyword>
<protein>
    <submittedName>
        <fullName evidence="12">TonB-dependent receptor</fullName>
    </submittedName>
</protein>
<feature type="domain" description="TonB-dependent receptor plug" evidence="11">
    <location>
        <begin position="78"/>
        <end position="180"/>
    </location>
</feature>
<evidence type="ECO:0000259" key="11">
    <source>
        <dbReference type="Pfam" id="PF07715"/>
    </source>
</evidence>
<evidence type="ECO:0000259" key="10">
    <source>
        <dbReference type="Pfam" id="PF00593"/>
    </source>
</evidence>
<name>A0A514BPF8_9GAMM</name>
<keyword evidence="3 8" id="KW-1134">Transmembrane beta strand</keyword>
<keyword evidence="6 8" id="KW-0472">Membrane</keyword>
<dbReference type="InterPro" id="IPR037066">
    <property type="entry name" value="Plug_dom_sf"/>
</dbReference>
<dbReference type="Gene3D" id="2.40.170.20">
    <property type="entry name" value="TonB-dependent receptor, beta-barrel domain"/>
    <property type="match status" value="1"/>
</dbReference>
<evidence type="ECO:0000256" key="5">
    <source>
        <dbReference type="ARBA" id="ARBA00023077"/>
    </source>
</evidence>
<dbReference type="GO" id="GO:0009279">
    <property type="term" value="C:cell outer membrane"/>
    <property type="evidence" value="ECO:0007669"/>
    <property type="project" value="UniProtKB-SubCell"/>
</dbReference>
<keyword evidence="4 8" id="KW-0812">Transmembrane</keyword>
<dbReference type="Pfam" id="PF00593">
    <property type="entry name" value="TonB_dep_Rec_b-barrel"/>
    <property type="match status" value="1"/>
</dbReference>
<dbReference type="Gene3D" id="2.170.130.10">
    <property type="entry name" value="TonB-dependent receptor, plug domain"/>
    <property type="match status" value="1"/>
</dbReference>
<gene>
    <name evidence="12" type="ORF">FKV23_03490</name>
</gene>
<dbReference type="GO" id="GO:0015344">
    <property type="term" value="F:siderophore uptake transmembrane transporter activity"/>
    <property type="evidence" value="ECO:0007669"/>
    <property type="project" value="TreeGrafter"/>
</dbReference>
<evidence type="ECO:0000256" key="6">
    <source>
        <dbReference type="ARBA" id="ARBA00023136"/>
    </source>
</evidence>
<keyword evidence="13" id="KW-1185">Reference proteome</keyword>
<evidence type="ECO:0000256" key="1">
    <source>
        <dbReference type="ARBA" id="ARBA00004571"/>
    </source>
</evidence>
<evidence type="ECO:0000313" key="12">
    <source>
        <dbReference type="EMBL" id="QDH69264.1"/>
    </source>
</evidence>
<dbReference type="AlphaFoldDB" id="A0A514BPF8"/>
<dbReference type="PANTHER" id="PTHR30069">
    <property type="entry name" value="TONB-DEPENDENT OUTER MEMBRANE RECEPTOR"/>
    <property type="match status" value="1"/>
</dbReference>
<evidence type="ECO:0000256" key="2">
    <source>
        <dbReference type="ARBA" id="ARBA00022448"/>
    </source>
</evidence>
<evidence type="ECO:0000256" key="7">
    <source>
        <dbReference type="ARBA" id="ARBA00023237"/>
    </source>
</evidence>
<organism evidence="12 13">
    <name type="scientific">Marilutibacter alkalisoli</name>
    <dbReference type="NCBI Taxonomy" id="2591633"/>
    <lineage>
        <taxon>Bacteria</taxon>
        <taxon>Pseudomonadati</taxon>
        <taxon>Pseudomonadota</taxon>
        <taxon>Gammaproteobacteria</taxon>
        <taxon>Lysobacterales</taxon>
        <taxon>Lysobacteraceae</taxon>
        <taxon>Marilutibacter</taxon>
    </lineage>
</organism>
<feature type="domain" description="TonB-dependent receptor-like beta-barrel" evidence="10">
    <location>
        <begin position="274"/>
        <end position="699"/>
    </location>
</feature>
<keyword evidence="5 9" id="KW-0798">TonB box</keyword>
<dbReference type="PROSITE" id="PS52016">
    <property type="entry name" value="TONB_DEPENDENT_REC_3"/>
    <property type="match status" value="1"/>
</dbReference>
<dbReference type="PANTHER" id="PTHR30069:SF42">
    <property type="entry name" value="FERRIC AEROBACTIN RECEPTOR"/>
    <property type="match status" value="1"/>
</dbReference>
<dbReference type="EMBL" id="CP041242">
    <property type="protein sequence ID" value="QDH69264.1"/>
    <property type="molecule type" value="Genomic_DNA"/>
</dbReference>
<comment type="similarity">
    <text evidence="8 9">Belongs to the TonB-dependent receptor family.</text>
</comment>
<dbReference type="SUPFAM" id="SSF56935">
    <property type="entry name" value="Porins"/>
    <property type="match status" value="1"/>
</dbReference>
<dbReference type="Proteomes" id="UP000317199">
    <property type="component" value="Chromosome"/>
</dbReference>
<evidence type="ECO:0000256" key="8">
    <source>
        <dbReference type="PROSITE-ProRule" id="PRU01360"/>
    </source>
</evidence>
<proteinExistence type="inferred from homology"/>
<dbReference type="InterPro" id="IPR036942">
    <property type="entry name" value="Beta-barrel_TonB_sf"/>
</dbReference>
<dbReference type="InterPro" id="IPR000531">
    <property type="entry name" value="Beta-barrel_TonB"/>
</dbReference>
<evidence type="ECO:0000256" key="4">
    <source>
        <dbReference type="ARBA" id="ARBA00022692"/>
    </source>
</evidence>
<evidence type="ECO:0000256" key="3">
    <source>
        <dbReference type="ARBA" id="ARBA00022452"/>
    </source>
</evidence>
<dbReference type="InterPro" id="IPR012910">
    <property type="entry name" value="Plug_dom"/>
</dbReference>
<keyword evidence="7 8" id="KW-0998">Cell outer membrane</keyword>
<comment type="subcellular location">
    <subcellularLocation>
        <location evidence="1 8">Cell outer membrane</location>
        <topology evidence="1 8">Multi-pass membrane protein</topology>
    </subcellularLocation>
</comment>